<dbReference type="Pfam" id="PF03087">
    <property type="entry name" value="BPS1"/>
    <property type="match status" value="1"/>
</dbReference>
<dbReference type="GO" id="GO:0048364">
    <property type="term" value="P:root development"/>
    <property type="evidence" value="ECO:0007669"/>
    <property type="project" value="InterPro"/>
</dbReference>
<evidence type="ECO:0000256" key="1">
    <source>
        <dbReference type="SAM" id="MobiDB-lite"/>
    </source>
</evidence>
<comment type="caution">
    <text evidence="2">The sequence shown here is derived from an EMBL/GenBank/DDBJ whole genome shotgun (WGS) entry which is preliminary data.</text>
</comment>
<feature type="compositionally biased region" description="Polar residues" evidence="1">
    <location>
        <begin position="11"/>
        <end position="21"/>
    </location>
</feature>
<reference evidence="2 3" key="1">
    <citation type="submission" date="2022-01" db="EMBL/GenBank/DDBJ databases">
        <authorList>
            <person name="Xiong W."/>
            <person name="Schranz E."/>
        </authorList>
    </citation>
    <scope>NUCLEOTIDE SEQUENCE [LARGE SCALE GENOMIC DNA]</scope>
</reference>
<dbReference type="EMBL" id="CAKMRJ010001112">
    <property type="protein sequence ID" value="CAH1421669.1"/>
    <property type="molecule type" value="Genomic_DNA"/>
</dbReference>
<dbReference type="PANTHER" id="PTHR33070:SF109">
    <property type="entry name" value="DOMAIN PROTEIN, PUTATIVE (DUF241)-RELATED"/>
    <property type="match status" value="1"/>
</dbReference>
<feature type="region of interest" description="Disordered" evidence="1">
    <location>
        <begin position="1"/>
        <end position="53"/>
    </location>
</feature>
<accession>A0AAU9MC53</accession>
<evidence type="ECO:0000313" key="2">
    <source>
        <dbReference type="EMBL" id="CAH1421669.1"/>
    </source>
</evidence>
<gene>
    <name evidence="2" type="ORF">LVIROSA_LOCUS9058</name>
</gene>
<evidence type="ECO:0000313" key="3">
    <source>
        <dbReference type="Proteomes" id="UP001157418"/>
    </source>
</evidence>
<sequence>MLVSFSHRKQSPGSDSNQRNSGLPRITEKLQGSENREIAMAPRVSPKPSSRKDFRSITLPCRLHPCTYRIDKVLNKVKTWESTSSLSNPSAEIICNGVFQLIELYECLDDLVQTCPSKTSLDSSNQNMRWTDELLDVSVIFLDIFGNISDLMLQTKEHVRDLGCDLRRNSGPSIDSIIDNKTSFRKKLRKDIKTSVASLNQLDDMIGHSPLVDFENNHLISVIRAFKEVKAFTAVIVRLLFKFLAIPLSKTRSRSRWTTVSRYISKGKVVPEEKGDANINEFQHLDAALFRYRTSNKLEFI</sequence>
<dbReference type="InterPro" id="IPR004320">
    <property type="entry name" value="BPS1_pln"/>
</dbReference>
<dbReference type="PANTHER" id="PTHR33070">
    <property type="entry name" value="OS06G0725500 PROTEIN"/>
    <property type="match status" value="1"/>
</dbReference>
<name>A0AAU9MC53_9ASTR</name>
<keyword evidence="3" id="KW-1185">Reference proteome</keyword>
<dbReference type="Proteomes" id="UP001157418">
    <property type="component" value="Unassembled WGS sequence"/>
</dbReference>
<protein>
    <submittedName>
        <fullName evidence="2">Uncharacterized protein</fullName>
    </submittedName>
</protein>
<proteinExistence type="predicted"/>
<organism evidence="2 3">
    <name type="scientific">Lactuca virosa</name>
    <dbReference type="NCBI Taxonomy" id="75947"/>
    <lineage>
        <taxon>Eukaryota</taxon>
        <taxon>Viridiplantae</taxon>
        <taxon>Streptophyta</taxon>
        <taxon>Embryophyta</taxon>
        <taxon>Tracheophyta</taxon>
        <taxon>Spermatophyta</taxon>
        <taxon>Magnoliopsida</taxon>
        <taxon>eudicotyledons</taxon>
        <taxon>Gunneridae</taxon>
        <taxon>Pentapetalae</taxon>
        <taxon>asterids</taxon>
        <taxon>campanulids</taxon>
        <taxon>Asterales</taxon>
        <taxon>Asteraceae</taxon>
        <taxon>Cichorioideae</taxon>
        <taxon>Cichorieae</taxon>
        <taxon>Lactucinae</taxon>
        <taxon>Lactuca</taxon>
    </lineage>
</organism>
<dbReference type="GO" id="GO:0048367">
    <property type="term" value="P:shoot system development"/>
    <property type="evidence" value="ECO:0007669"/>
    <property type="project" value="InterPro"/>
</dbReference>
<dbReference type="AlphaFoldDB" id="A0AAU9MC53"/>
<feature type="compositionally biased region" description="Basic residues" evidence="1">
    <location>
        <begin position="1"/>
        <end position="10"/>
    </location>
</feature>